<gene>
    <name evidence="2" type="ORF">A3A91_00760</name>
</gene>
<keyword evidence="1" id="KW-1133">Transmembrane helix</keyword>
<dbReference type="Proteomes" id="UP000177001">
    <property type="component" value="Unassembled WGS sequence"/>
</dbReference>
<accession>A0A1F6WYM3</accession>
<sequence length="180" mass="20737">MQSNFPKIPLFFSMIFFAFSLFVFLFFFGEINNNNRKAEIKEGEWLNEKIKRNEMETLDNSIKIIDKEMIELETHFAKSSDIVPFLDTIEGLASKVNISAEVVSVNILTNHTGLTVGAKTSGTFSEIYKFLALLENSPYEIEVTSIDMRRETELNSEENKNTTVPKWNITFEIKLLSFIE</sequence>
<reference evidence="2 3" key="1">
    <citation type="journal article" date="2016" name="Nat. Commun.">
        <title>Thousands of microbial genomes shed light on interconnected biogeochemical processes in an aquifer system.</title>
        <authorList>
            <person name="Anantharaman K."/>
            <person name="Brown C.T."/>
            <person name="Hug L.A."/>
            <person name="Sharon I."/>
            <person name="Castelle C.J."/>
            <person name="Probst A.J."/>
            <person name="Thomas B.C."/>
            <person name="Singh A."/>
            <person name="Wilkins M.J."/>
            <person name="Karaoz U."/>
            <person name="Brodie E.L."/>
            <person name="Williams K.H."/>
            <person name="Hubbard S.S."/>
            <person name="Banfield J.F."/>
        </authorList>
    </citation>
    <scope>NUCLEOTIDE SEQUENCE [LARGE SCALE GENOMIC DNA]</scope>
</reference>
<evidence type="ECO:0000256" key="1">
    <source>
        <dbReference type="SAM" id="Phobius"/>
    </source>
</evidence>
<evidence type="ECO:0000313" key="2">
    <source>
        <dbReference type="EMBL" id="OGI87006.1"/>
    </source>
</evidence>
<organism evidence="2 3">
    <name type="scientific">Candidatus Nomurabacteria bacterium RIFCSPLOWO2_01_FULL_36_16</name>
    <dbReference type="NCBI Taxonomy" id="1801767"/>
    <lineage>
        <taxon>Bacteria</taxon>
        <taxon>Candidatus Nomuraibacteriota</taxon>
    </lineage>
</organism>
<dbReference type="EMBL" id="MFUR01000006">
    <property type="protein sequence ID" value="OGI87006.1"/>
    <property type="molecule type" value="Genomic_DNA"/>
</dbReference>
<feature type="transmembrane region" description="Helical" evidence="1">
    <location>
        <begin position="6"/>
        <end position="28"/>
    </location>
</feature>
<proteinExistence type="predicted"/>
<comment type="caution">
    <text evidence="2">The sequence shown here is derived from an EMBL/GenBank/DDBJ whole genome shotgun (WGS) entry which is preliminary data.</text>
</comment>
<keyword evidence="1" id="KW-0472">Membrane</keyword>
<evidence type="ECO:0008006" key="4">
    <source>
        <dbReference type="Google" id="ProtNLM"/>
    </source>
</evidence>
<dbReference type="AlphaFoldDB" id="A0A1F6WYM3"/>
<evidence type="ECO:0000313" key="3">
    <source>
        <dbReference type="Proteomes" id="UP000177001"/>
    </source>
</evidence>
<keyword evidence="1" id="KW-0812">Transmembrane</keyword>
<protein>
    <recommendedName>
        <fullName evidence="4">Type 4a pilus biogenesis protein PilO</fullName>
    </recommendedName>
</protein>
<name>A0A1F6WYM3_9BACT</name>